<name>A0A7J7LLD7_9MAGN</name>
<reference evidence="1 2" key="1">
    <citation type="journal article" date="2020" name="IScience">
        <title>Genome Sequencing of the Endangered Kingdonia uniflora (Circaeasteraceae, Ranunculales) Reveals Potential Mechanisms of Evolutionary Specialization.</title>
        <authorList>
            <person name="Sun Y."/>
            <person name="Deng T."/>
            <person name="Zhang A."/>
            <person name="Moore M.J."/>
            <person name="Landis J.B."/>
            <person name="Lin N."/>
            <person name="Zhang H."/>
            <person name="Zhang X."/>
            <person name="Huang J."/>
            <person name="Zhang X."/>
            <person name="Sun H."/>
            <person name="Wang H."/>
        </authorList>
    </citation>
    <scope>NUCLEOTIDE SEQUENCE [LARGE SCALE GENOMIC DNA]</scope>
    <source>
        <strain evidence="1">TB1705</strain>
        <tissue evidence="1">Leaf</tissue>
    </source>
</reference>
<feature type="non-terminal residue" evidence="1">
    <location>
        <position position="70"/>
    </location>
</feature>
<dbReference type="EMBL" id="JACGCM010002205">
    <property type="protein sequence ID" value="KAF6143423.1"/>
    <property type="molecule type" value="Genomic_DNA"/>
</dbReference>
<organism evidence="1 2">
    <name type="scientific">Kingdonia uniflora</name>
    <dbReference type="NCBI Taxonomy" id="39325"/>
    <lineage>
        <taxon>Eukaryota</taxon>
        <taxon>Viridiplantae</taxon>
        <taxon>Streptophyta</taxon>
        <taxon>Embryophyta</taxon>
        <taxon>Tracheophyta</taxon>
        <taxon>Spermatophyta</taxon>
        <taxon>Magnoliopsida</taxon>
        <taxon>Ranunculales</taxon>
        <taxon>Circaeasteraceae</taxon>
        <taxon>Kingdonia</taxon>
    </lineage>
</organism>
<evidence type="ECO:0000313" key="1">
    <source>
        <dbReference type="EMBL" id="KAF6143423.1"/>
    </source>
</evidence>
<gene>
    <name evidence="1" type="ORF">GIB67_029592</name>
</gene>
<dbReference type="AlphaFoldDB" id="A0A7J7LLD7"/>
<protein>
    <submittedName>
        <fullName evidence="1">Uncharacterized protein</fullName>
    </submittedName>
</protein>
<dbReference type="Proteomes" id="UP000541444">
    <property type="component" value="Unassembled WGS sequence"/>
</dbReference>
<comment type="caution">
    <text evidence="1">The sequence shown here is derived from an EMBL/GenBank/DDBJ whole genome shotgun (WGS) entry which is preliminary data.</text>
</comment>
<sequence length="70" mass="7939">EYEAYCFGYTKGASVYASKELLGTALFGIVWHTNESSWIQMNVKVLHCLALFGIPDNHYQLLKPDSIKLD</sequence>
<accession>A0A7J7LLD7</accession>
<keyword evidence="2" id="KW-1185">Reference proteome</keyword>
<evidence type="ECO:0000313" key="2">
    <source>
        <dbReference type="Proteomes" id="UP000541444"/>
    </source>
</evidence>
<proteinExistence type="predicted"/>